<protein>
    <submittedName>
        <fullName evidence="7">Monosaccharide ABC transporter membrane protein (CUT2 family)</fullName>
    </submittedName>
</protein>
<name>A0A3N2AUW2_9MICO</name>
<evidence type="ECO:0000313" key="7">
    <source>
        <dbReference type="EMBL" id="ROR66816.1"/>
    </source>
</evidence>
<proteinExistence type="predicted"/>
<dbReference type="EMBL" id="RKHJ01000001">
    <property type="protein sequence ID" value="ROR66816.1"/>
    <property type="molecule type" value="Genomic_DNA"/>
</dbReference>
<dbReference type="Proteomes" id="UP000275456">
    <property type="component" value="Unassembled WGS sequence"/>
</dbReference>
<evidence type="ECO:0000256" key="5">
    <source>
        <dbReference type="ARBA" id="ARBA00023136"/>
    </source>
</evidence>
<dbReference type="PANTHER" id="PTHR32196:SF63">
    <property type="entry name" value="INNER MEMBRANE ABC TRANSPORTER PERMEASE PROTEIN YJFF"/>
    <property type="match status" value="1"/>
</dbReference>
<feature type="transmembrane region" description="Helical" evidence="6">
    <location>
        <begin position="111"/>
        <end position="134"/>
    </location>
</feature>
<feature type="transmembrane region" description="Helical" evidence="6">
    <location>
        <begin position="140"/>
        <end position="162"/>
    </location>
</feature>
<dbReference type="GO" id="GO:0005886">
    <property type="term" value="C:plasma membrane"/>
    <property type="evidence" value="ECO:0007669"/>
    <property type="project" value="UniProtKB-SubCell"/>
</dbReference>
<feature type="transmembrane region" description="Helical" evidence="6">
    <location>
        <begin position="182"/>
        <end position="202"/>
    </location>
</feature>
<dbReference type="Pfam" id="PF02653">
    <property type="entry name" value="BPD_transp_2"/>
    <property type="match status" value="1"/>
</dbReference>
<evidence type="ECO:0000256" key="2">
    <source>
        <dbReference type="ARBA" id="ARBA00022475"/>
    </source>
</evidence>
<dbReference type="RefSeq" id="WP_123697758.1">
    <property type="nucleotide sequence ID" value="NZ_RKHJ01000001.1"/>
</dbReference>
<dbReference type="InterPro" id="IPR001851">
    <property type="entry name" value="ABC_transp_permease"/>
</dbReference>
<evidence type="ECO:0000256" key="3">
    <source>
        <dbReference type="ARBA" id="ARBA00022692"/>
    </source>
</evidence>
<keyword evidence="5 6" id="KW-0472">Membrane</keyword>
<evidence type="ECO:0000256" key="1">
    <source>
        <dbReference type="ARBA" id="ARBA00004651"/>
    </source>
</evidence>
<feature type="transmembrane region" description="Helical" evidence="6">
    <location>
        <begin position="233"/>
        <end position="255"/>
    </location>
</feature>
<feature type="transmembrane region" description="Helical" evidence="6">
    <location>
        <begin position="66"/>
        <end position="99"/>
    </location>
</feature>
<dbReference type="OrthoDB" id="9808136at2"/>
<keyword evidence="3 6" id="KW-0812">Transmembrane</keyword>
<evidence type="ECO:0000256" key="6">
    <source>
        <dbReference type="SAM" id="Phobius"/>
    </source>
</evidence>
<evidence type="ECO:0000256" key="4">
    <source>
        <dbReference type="ARBA" id="ARBA00022989"/>
    </source>
</evidence>
<feature type="transmembrane region" description="Helical" evidence="6">
    <location>
        <begin position="26"/>
        <end position="46"/>
    </location>
</feature>
<feature type="transmembrane region" description="Helical" evidence="6">
    <location>
        <begin position="312"/>
        <end position="333"/>
    </location>
</feature>
<accession>A0A3N2AUW2</accession>
<dbReference type="AlphaFoldDB" id="A0A3N2AUW2"/>
<dbReference type="GO" id="GO:0022857">
    <property type="term" value="F:transmembrane transporter activity"/>
    <property type="evidence" value="ECO:0007669"/>
    <property type="project" value="InterPro"/>
</dbReference>
<keyword evidence="4 6" id="KW-1133">Transmembrane helix</keyword>
<dbReference type="PANTHER" id="PTHR32196">
    <property type="entry name" value="ABC TRANSPORTER PERMEASE PROTEIN YPHD-RELATED-RELATED"/>
    <property type="match status" value="1"/>
</dbReference>
<evidence type="ECO:0000313" key="8">
    <source>
        <dbReference type="Proteomes" id="UP000275456"/>
    </source>
</evidence>
<comment type="caution">
    <text evidence="7">The sequence shown here is derived from an EMBL/GenBank/DDBJ whole genome shotgun (WGS) entry which is preliminary data.</text>
</comment>
<dbReference type="CDD" id="cd06579">
    <property type="entry name" value="TM_PBP1_transp_AraH_like"/>
    <property type="match status" value="1"/>
</dbReference>
<keyword evidence="2" id="KW-1003">Cell membrane</keyword>
<feature type="transmembrane region" description="Helical" evidence="6">
    <location>
        <begin position="267"/>
        <end position="300"/>
    </location>
</feature>
<sequence>MTTIAPPPAADAPTARPALGDRLRRFAPLSPTLAAVAILVVLFVGAELTFGNFITPRNLSALLLDNAYLIMLAVGLTFVILTGGIDLSVGSVMAFTGILGAKMLADGIPVLVVLPAMILGGAAIGALIGALVQYFDVQPFIASLAGLFLARGFAFVVSLSSIRVEDPVVLWLQSTRLRIGDWYLTPTGIIALLVVAIAAAVLRWTRFGRTVYAIGGSEQSARLMGLAVGRTKVIVYLISGVCGGLAGLMLTAYSGAGYPLNGVGTELDAIAAVVIGGTLLAGGQGYVLGSLVGVLVYGGIKSVISFTGADQSWTRIIIGGLLLLFIIVQRLIVARADRR</sequence>
<reference evidence="7 8" key="1">
    <citation type="submission" date="2018-11" db="EMBL/GenBank/DDBJ databases">
        <title>Sequencing the genomes of 1000 actinobacteria strains.</title>
        <authorList>
            <person name="Klenk H.-P."/>
        </authorList>
    </citation>
    <scope>NUCLEOTIDE SEQUENCE [LARGE SCALE GENOMIC DNA]</scope>
    <source>
        <strain evidence="7 8">DSM 9580</strain>
    </source>
</reference>
<gene>
    <name evidence="7" type="ORF">EDD26_2211</name>
</gene>
<comment type="subcellular location">
    <subcellularLocation>
        <location evidence="1">Cell membrane</location>
        <topology evidence="1">Multi-pass membrane protein</topology>
    </subcellularLocation>
</comment>
<organism evidence="7 8">
    <name type="scientific">Agrococcus jenensis</name>
    <dbReference type="NCBI Taxonomy" id="46353"/>
    <lineage>
        <taxon>Bacteria</taxon>
        <taxon>Bacillati</taxon>
        <taxon>Actinomycetota</taxon>
        <taxon>Actinomycetes</taxon>
        <taxon>Micrococcales</taxon>
        <taxon>Microbacteriaceae</taxon>
        <taxon>Agrococcus</taxon>
    </lineage>
</organism>
<keyword evidence="8" id="KW-1185">Reference proteome</keyword>